<gene>
    <name evidence="2" type="ORF">NCTC10742_04759</name>
</gene>
<sequence>MCATPTRHRVYSRSGDTPVDAGIWAARELVDKNGPSRSAKHARKRSATGLHIGRVGALAISLGVGFAIANGSGVASADTESATSSAANATNDGEANGETRVGAKPKAGKEESGSDSPGDGQEDATEADPSESEDDVSIGDGDGSAGEGEDVEDGESAPQLPDTDSPEEAPAPSVETVGSDGAPDAPAPVTDATTEQADESTSSVAEAAVIDVGAEPATVVTETVVPIADAEGGSDTVVPTASPELEVTQDIGAVDVLSAVVSSVLAPLNDPATPARAPWFDGLLAWVRRQITHTFFNESPEWGPVTAQQLLTGQVVVDLNAVDPNGDPLTFKITQPEHGVVLRDPITGNFVYTPTTVVTGAPLIDSFTVVISDSSEHLKGLLGVIQGVLHFLRRASGLAEPDEVTLTIPVTVNPIVELAPVVVVTPVGAGIAGEPITVSPIVVITDLDSEELTSATVTLDDPGPGQILEYGSLPSGVTANYSNGVLTFTGAATLAAYQDLLASVTLTTPTAAIKTVSFRVVDDQNKTSLPTIAVITVVGLPVEVPPLVVVSPVATGVAGQPITISPIVVITDLDSDLESATVTITDPADGDVLSWGEVPDGFDVTTGAGSVTFSGAASAAVYQQILQSVRLTSTGAGLKLVSFAVADVDGNPSVVPAGTVVTVVGLPVEVPPLVVVTPVATGVAGQPITISPIVVITDVDSDIESATVTIADATDGDVLSWGEVPDVFDVTTGAGSVTFSGAASAAVYQQILQSVRLTSASAGLKSVSFSVTDVDGNPSVVPAGTVVTVVGLPVEVPPLVVVTPVATGVAGQPITISPIVIITDVDSDIESATVTITDAADGDVLSWGEVPDGFGVSVGAGSVTFSGAASAAVYQQILQSVRLTSASAGLKSVSFSVTDVDGNPSVVPAGTVVTVVGLPVEVPPLVVVTPVATGVAGQPITISPIVIITDVDSDIESATVTITDAADGDVLSWGEVPDGFDVTTGAGTVTFSGAASAAIYQQLLESVTLTSASAGLKSVLFAVTDVDGNPSVVPAGTVVTVVGLPVEVPPLIVVTPVATGVAGQPITISPIVIITDLDSDIESATVTIADPAEGDVLSWGEIPDDLGVSVGAGSVTFTGAASAQVYQQLLQSVTLTSTAAGLKSVSFSVTDVDGNPSVVPAGTVVTVVGLSVEVPPLVVVSPVATGVAGQPITVTPIVVITDLDSDIESATVTIVDPAEGDVLSWGGLPQGVSTVGFDAESGTVTFTGAASAQVYQQLLQSVMLTSTAAGLKSVSFSVTDVDGNPNVVPAGTVVTVVGLSVEVPPLVVVSPVAAGVVGQPITVSPIVIITDLDSDIESATVTIVDPAEGDVPSWGGLPQGVSTVGFDAESGTVTFTGVASAQVYQQLLQSVMLTSTAAGLKSVSFSVTDVDGNPSVVPAGTVVTVVGLSVEVPPLVVVSPVATGVAGQPITISPIVIITDLDSDIESATVSITDPTDGDVLSWGGLPQGVSTVGFDAESGSVTFTGAASAAIYQQLLQSVTLTSTGAGLKSVSFSVTDVDGNPSVVPAGTVVTVVGLPVEVPPLVVVSPVATGVAGQPITITPIVVITDLDSDIESATVSITDPAEGDVLSWGEVPDGFQVSTGAGTVTFSGAASAAIYQQLLQSVTLTSPSAGLKSVSFVVADVDGNPSVVPAGTVVTVVGLSVEVPPLVVVSPVATGTAGQAITVSPIVVITDLDSDLESATVTIVDPADGDVLSWGGLPQGVSTVGFDAESGSVTFTGAASAAIYQQLLQSVTLTSTGAGLKSVSFSVTDADGNPSVVPAGTVVTVVGLPVEVPPLVVVSPVATGVAGQPITITPIVVITDLDSDLESATVAITDPADGDVLSWDGLPQGVSTVGFDAESGSVTFTGAASAAIYQQLLQSVRLTSTGAGLKSVSFSVTDVDGNPSVVPAGTVVTVVGLPVEVPPLVVVSPVATGVAGQPITVSPIVVITDLDSDIESATVSITDPAEGDVLSWGEVPDGFQVSTGAGTVTFSGAASAAIYQQLLQSVTLTSTAAGLKSVSFSVTDVDGNPSVVPAGTVVTVVGLPVEVPPLVVVSPVATGVAGQPITITPIVVITDLDSDLESATVTITDPADGDVLSWDGLPQGVSTVGFDAESGLVTFTGAASAAIYQQLLQSVTLTSTGAGLKSVSFSVTDVDGNPSVVPAGTVVTVVGLPVEVPPLVVVSPVATGLAGQPITVSPIVVITDLDSDIESATVTITDPADGDVLSWGEIPDDLGVSVGVGSVTFTGAASAAVYQQLLQSVTLTSTAAGLKSVSFSVTDVDGNPSVVPAGTVVTVVGLPVEVPPLVVVSPVATGLAGQPITVSPIVVITDLDSDIESATVTITDPADGDVLSWGEIPDDLGVSVGVGSVTFTGAASAQVYQQLLQSVTLTSTGAGLKSVSFAVADVDGNPSVVPAATVVTVVGLSVEVPPLVVVSPVAAGVVGQPITVSPIVVITDLDSDIESATVTITDPADGDVLSWGEVPDGFDVTTGAGTVTFSGAASAAIYQQLLQSVTLTSTAPGLKSVSFSVTDVDGNPSVVQAATVVTVVGLSVEVPPLVVVSPVAAGVVGQPVTISPIVVITDLDSDIESATVSITDPAEGDVLSWGEVPDGFGVSVGAGSVTFTGAASGAIYQQLLQSVTLTSTAPGLKSVSFSVTDVDGNPSVVQAATVVTVVGLSVEVPPLVVVSPVAAGVVGQPITISPIVVITDLDSDIESATVSITDPADGDVLSWGEVPEGFDVTTGAGTVTFTGAASAAIYQQLLQSVTLTSTAPGLKSASFSVTDVDGNPSVVQAATVVTVVGLSVQVPPLVVVSPVATGVVGQPITISPIVVITDLDSDIESATVSITDATDGDVLSWGEVPDGFGVSVGAGSVTFTGAASAQVYQQLLQSVTLTSTGAGLKSVSFSVTDVDGNPSVVPAGTVVTVVGLSVEVPPLVVVSPVAAGVVGQPVTISPIVVITDLDSDIESATVSITDPAEGDVLSWGEVPDGFGVSVGAGSVTFTGAASGAIYQQLLQSVTLTSTAPGLKSVSFSVTDVDGNPSVVQAATVVTVVGLSVQVPPLVVVSPVAAGVVGQPITVSPIVVITDLDSDIESATVTITDPADGDVLSWGEVPDGFDVTTGAGTVTFSGAASAAIYQQLLQSVTLASTGAGLKSVSFSVTDVDGNPSVVPAATVVTVVGLSVEVPPLVVVSPVATGVAGQPITVSPIVVITDLDSDIESATVTITDPADGDVLSWGEVPDGFGVSVGAGSVTFTGAASAAIYQQLLQSVTLTSTAAGLKSVSFSVTDVDGNPSVVQAATVVTVVGLPEVQIVPVVLVAAAAAGATGQPITVSPIVVITDLDSDIESATVSITDATDGDVLSWGEVPEGFQVTTGAGTVTFTGAASAAIYQQLLQSVTLTSTGAGLKSVSFSVTDVDGNPSVVPAGTVVTVVGLSVEVPPLVVVSPVATGVAGQPITVSPIVVITDLDSDIESATVTVTDPADGDVLSWGEVPDGFDVTTGAGTVTFSGAASAAIYQQLLQSVTLTSTAPGLKSVSFSVTDVDGNPSVVQAATVVTVVGLSVEVPPLVVVSPVAAGVVGQPITISPIVVITDLDSDIESATVSITDPADGDVLSWGEVPEGFDVTTGAGTVTFTGAASAAIYQQLLQSVTLTSTAPGLKSASFSVTDVDGNPSVVQAATVVTVVGLSVQVPPLVVVSPVATGVVGQPITISPIVVITDLDSDIESATVSITDATDGDVLSWGEVPDGFGVSVGAGSVTFTGAASAQVYQQLLQSVTLTSTGAGLKSVSFSVTDVDGNPSVVPAGTVVTVVGLSVEVPPLVVVSPVATGVAGQPITVSPIVVITDLDSDIESATVTITDPADGDVLSWGEVPDGFGVSVGAGSVTFTGAASAAIYQQLLQSVTLTSTAAGLKSVSFSVTDVDGNPSVVQAATVVTVVGLPEVQIVPVVLVAAAAAGATGQPITVSPIVVITDLDSDIESATVSITDATDGDVLSWGEVPEGFQVTTGAGTVTFTGAASAAIYQQLLQSVTLTSTGAGLKSVSFSVTDVDGNPSVVPAGTVVTVVGLSVEVPPLVVVSPVATGVAGQPITVSPIVVITDLDSDIESATVTVTDPADGDVLSWGEVPDGFGVSVGAGSVTFTGAASAAIYQQLLQSVTLTSTAAGLKSVSFSVTDVDGNPSVVQAATVVTVVGLPEVQIVPVVLVAAAAAGATGQPITVSPIVVITDLDSDIESATVSITDATDGDVLSWGEVPEGFQVTTGAGTVTFTGAASAAIYQQLLQSVTLTSTGAGLKSVSFSVTDVDGNPSVVPAGTVVTVVGLSVEVPPLVVVSPVATGVAGQPITISPIVVITDLDSDIESATVTIVDPAEGDVLSWAGLPQGVSTVGYDAQSGSVTFTGAASAQVYQQLLQSVTLTSAAAGLKSVSFSVTDVDGNPSVVQAATVVTVVGLPEVQIVPVVLVAAAAAGTTGQPITVSPIVVITDLDSDIDSATVTVTDPAEGDVLSWGDVPDGFDVTPGAGTVTFTGAASAAVYQQLLQSVTLTSTAPGLKSVSFSVTDVDGNPSVVPAATVVTVIGLSAASPIVLTSVVSVSHTAGGTSTPVDSGIVVLDGDSSMMSGATVTISNPAEGDSLTWGALPDGVSAGYDSGVLTFDGDATVSQYQQLLRTVAFSTSTTALTSIRSILFTVSDSELNTSTPGTVAVAVVSLPVLATPVVVTSVANVTYTSGATETVLDPNLTLLDADSPNISRAVVSIVGGAASGEVLAFTPQSGISGTYDAGVLTFEGTATLSAYQELLRSVTFSTSSGALATIKSVSFVVTDADGKVSGPGLVAVTVVSAPVNVAPLVITSGVNLSYTAGSTAVNVDSGLGLLDLDSSMLKGATVKITGNFSVGDLLSFTAQQGISGSFDADTGTLTFTGDAPVADYQQLLRSVKIATGSAAPATIKTVSFTVTDTQNASSLPGSVAVAVLAAPVNLAPLVTTLLGPIYTAGNTAVAVNPLLTILDLDSSTMQGASVAITDNFATGDVLDFTAVAGIDGNYDSVTGVLTFTGDASTAAYQDLLRSVTFASGPSGSTEIKTITITATDAQGASSPNATALVTQTANSAPILTAPLGGGLLLLGAQVVSPGVVIVDDSSFLDQAVITITNVQSVDKLEFTAVGDITGIYENGVLTLSGEGTVAQYQAAMASVRFSKTGINLLGSRTITMVVRDFQGVYSNTTTGLLTLIL</sequence>
<dbReference type="Proteomes" id="UP000254291">
    <property type="component" value="Unassembled WGS sequence"/>
</dbReference>
<reference evidence="2 3" key="1">
    <citation type="submission" date="2018-06" db="EMBL/GenBank/DDBJ databases">
        <authorList>
            <consortium name="Pathogen Informatics"/>
            <person name="Doyle S."/>
        </authorList>
    </citation>
    <scope>NUCLEOTIDE SEQUENCE [LARGE SCALE GENOMIC DNA]</scope>
    <source>
        <strain evidence="2 3">NCTC10742</strain>
    </source>
</reference>
<name>A0A378ST14_9MYCO</name>
<evidence type="ECO:0000256" key="1">
    <source>
        <dbReference type="SAM" id="MobiDB-lite"/>
    </source>
</evidence>
<feature type="compositionally biased region" description="Acidic residues" evidence="1">
    <location>
        <begin position="120"/>
        <end position="137"/>
    </location>
</feature>
<feature type="region of interest" description="Disordered" evidence="1">
    <location>
        <begin position="83"/>
        <end position="204"/>
    </location>
</feature>
<proteinExistence type="predicted"/>
<evidence type="ECO:0000313" key="3">
    <source>
        <dbReference type="Proteomes" id="UP000254291"/>
    </source>
</evidence>
<dbReference type="PANTHER" id="PTHR14139:SF2">
    <property type="entry name" value="CALSYNTENIN-1"/>
    <property type="match status" value="1"/>
</dbReference>
<feature type="compositionally biased region" description="Low complexity" evidence="1">
    <location>
        <begin position="83"/>
        <end position="92"/>
    </location>
</feature>
<protein>
    <submittedName>
        <fullName evidence="2">WD40 domain-containing protein</fullName>
    </submittedName>
</protein>
<dbReference type="PANTHER" id="PTHR14139">
    <property type="entry name" value="CALSYNTENIN"/>
    <property type="match status" value="1"/>
</dbReference>
<feature type="compositionally biased region" description="Low complexity" evidence="1">
    <location>
        <begin position="180"/>
        <end position="194"/>
    </location>
</feature>
<dbReference type="EMBL" id="UGQM01000001">
    <property type="protein sequence ID" value="STZ45505.1"/>
    <property type="molecule type" value="Genomic_DNA"/>
</dbReference>
<accession>A0A378ST14</accession>
<evidence type="ECO:0000313" key="2">
    <source>
        <dbReference type="EMBL" id="STZ45505.1"/>
    </source>
</evidence>
<organism evidence="2 3">
    <name type="scientific">Mycolicibacterium gilvum</name>
    <dbReference type="NCBI Taxonomy" id="1804"/>
    <lineage>
        <taxon>Bacteria</taxon>
        <taxon>Bacillati</taxon>
        <taxon>Actinomycetota</taxon>
        <taxon>Actinomycetes</taxon>
        <taxon>Mycobacteriales</taxon>
        <taxon>Mycobacteriaceae</taxon>
        <taxon>Mycolicibacterium</taxon>
    </lineage>
</organism>